<keyword evidence="3" id="KW-0804">Transcription</keyword>
<evidence type="ECO:0000256" key="2">
    <source>
        <dbReference type="ARBA" id="ARBA00023015"/>
    </source>
</evidence>
<comment type="subcellular location">
    <subcellularLocation>
        <location evidence="1">Nucleus</location>
    </subcellularLocation>
</comment>
<evidence type="ECO:0000313" key="8">
    <source>
        <dbReference type="Proteomes" id="UP000230069"/>
    </source>
</evidence>
<dbReference type="PROSITE" id="PS50888">
    <property type="entry name" value="BHLH"/>
    <property type="match status" value="1"/>
</dbReference>
<feature type="region of interest" description="Disordered" evidence="5">
    <location>
        <begin position="229"/>
        <end position="250"/>
    </location>
</feature>
<evidence type="ECO:0000256" key="4">
    <source>
        <dbReference type="ARBA" id="ARBA00023242"/>
    </source>
</evidence>
<accession>A0A2G5F393</accession>
<reference evidence="7 8" key="1">
    <citation type="submission" date="2017-09" db="EMBL/GenBank/DDBJ databases">
        <title>WGS assembly of Aquilegia coerulea Goldsmith.</title>
        <authorList>
            <person name="Hodges S."/>
            <person name="Kramer E."/>
            <person name="Nordborg M."/>
            <person name="Tomkins J."/>
            <person name="Borevitz J."/>
            <person name="Derieg N."/>
            <person name="Yan J."/>
            <person name="Mihaltcheva S."/>
            <person name="Hayes R.D."/>
            <person name="Rokhsar D."/>
        </authorList>
    </citation>
    <scope>NUCLEOTIDE SEQUENCE [LARGE SCALE GENOMIC DNA]</scope>
    <source>
        <strain evidence="8">cv. Goldsmith</strain>
    </source>
</reference>
<dbReference type="PANTHER" id="PTHR12565">
    <property type="entry name" value="STEROL REGULATORY ELEMENT-BINDING PROTEIN"/>
    <property type="match status" value="1"/>
</dbReference>
<proteinExistence type="predicted"/>
<dbReference type="Gene3D" id="4.10.280.10">
    <property type="entry name" value="Helix-loop-helix DNA-binding domain"/>
    <property type="match status" value="1"/>
</dbReference>
<dbReference type="InterPro" id="IPR036638">
    <property type="entry name" value="HLH_DNA-bd_sf"/>
</dbReference>
<feature type="compositionally biased region" description="Polar residues" evidence="5">
    <location>
        <begin position="60"/>
        <end position="72"/>
    </location>
</feature>
<dbReference type="PANTHER" id="PTHR12565:SF321">
    <property type="entry name" value="TRANSCRIPTION FACTOR BHLH089"/>
    <property type="match status" value="1"/>
</dbReference>
<gene>
    <name evidence="7" type="ORF">AQUCO_00200402v1</name>
</gene>
<dbReference type="GO" id="GO:0046983">
    <property type="term" value="F:protein dimerization activity"/>
    <property type="evidence" value="ECO:0007669"/>
    <property type="project" value="InterPro"/>
</dbReference>
<evidence type="ECO:0000256" key="3">
    <source>
        <dbReference type="ARBA" id="ARBA00023163"/>
    </source>
</evidence>
<dbReference type="GO" id="GO:0005634">
    <property type="term" value="C:nucleus"/>
    <property type="evidence" value="ECO:0007669"/>
    <property type="project" value="UniProtKB-SubCell"/>
</dbReference>
<name>A0A2G5F393_AQUCA</name>
<dbReference type="EMBL" id="KZ305019">
    <property type="protein sequence ID" value="PIA62377.1"/>
    <property type="molecule type" value="Genomic_DNA"/>
</dbReference>
<dbReference type="Proteomes" id="UP000230069">
    <property type="component" value="Unassembled WGS sequence"/>
</dbReference>
<dbReference type="GO" id="GO:0003700">
    <property type="term" value="F:DNA-binding transcription factor activity"/>
    <property type="evidence" value="ECO:0007669"/>
    <property type="project" value="TreeGrafter"/>
</dbReference>
<evidence type="ECO:0000256" key="1">
    <source>
        <dbReference type="ARBA" id="ARBA00004123"/>
    </source>
</evidence>
<feature type="compositionally biased region" description="Polar residues" evidence="5">
    <location>
        <begin position="98"/>
        <end position="107"/>
    </location>
</feature>
<dbReference type="InterPro" id="IPR024097">
    <property type="entry name" value="bHLH_ZIP_TF"/>
</dbReference>
<dbReference type="OrthoDB" id="678327at2759"/>
<evidence type="ECO:0000313" key="7">
    <source>
        <dbReference type="EMBL" id="PIA62377.1"/>
    </source>
</evidence>
<dbReference type="SUPFAM" id="SSF47459">
    <property type="entry name" value="HLH, helix-loop-helix DNA-binding domain"/>
    <property type="match status" value="1"/>
</dbReference>
<feature type="compositionally biased region" description="Low complexity" evidence="5">
    <location>
        <begin position="29"/>
        <end position="40"/>
    </location>
</feature>
<evidence type="ECO:0000259" key="6">
    <source>
        <dbReference type="PROSITE" id="PS50888"/>
    </source>
</evidence>
<organism evidence="7 8">
    <name type="scientific">Aquilegia coerulea</name>
    <name type="common">Rocky mountain columbine</name>
    <dbReference type="NCBI Taxonomy" id="218851"/>
    <lineage>
        <taxon>Eukaryota</taxon>
        <taxon>Viridiplantae</taxon>
        <taxon>Streptophyta</taxon>
        <taxon>Embryophyta</taxon>
        <taxon>Tracheophyta</taxon>
        <taxon>Spermatophyta</taxon>
        <taxon>Magnoliopsida</taxon>
        <taxon>Ranunculales</taxon>
        <taxon>Ranunculaceae</taxon>
        <taxon>Thalictroideae</taxon>
        <taxon>Aquilegia</taxon>
    </lineage>
</organism>
<feature type="region of interest" description="Disordered" evidence="5">
    <location>
        <begin position="29"/>
        <end position="178"/>
    </location>
</feature>
<keyword evidence="8" id="KW-1185">Reference proteome</keyword>
<sequence length="264" mass="28306">MDPSSMINDANGSSYNLAEIWQFPLTNNGGVSESGGVLSGRRGHLGQNLAGFGDMGTGSRGNMSIDDSSVVTEYSGRNGDASGKKRRDATGSEDESSKLMSTSSGNDLNDVDGKRLKVSGLRNENGDSKAEFEASSDAGNKPAEQSNQPSEAPKQDYIHVRARRGQATDSHSLAERARREKISERMKILQDLVPGCNKFLSMKLEAVNSRMNPAIDGFSPKDFSAQPFDASGIPFGSQATREYGQGSAPEWLHMQVGGSFERTT</sequence>
<dbReference type="InterPro" id="IPR011598">
    <property type="entry name" value="bHLH_dom"/>
</dbReference>
<feature type="domain" description="BHLH" evidence="6">
    <location>
        <begin position="166"/>
        <end position="221"/>
    </location>
</feature>
<keyword evidence="4" id="KW-0539">Nucleus</keyword>
<dbReference type="AlphaFoldDB" id="A0A2G5F393"/>
<keyword evidence="2" id="KW-0805">Transcription regulation</keyword>
<protein>
    <recommendedName>
        <fullName evidence="6">BHLH domain-containing protein</fullName>
    </recommendedName>
</protein>
<evidence type="ECO:0000256" key="5">
    <source>
        <dbReference type="SAM" id="MobiDB-lite"/>
    </source>
</evidence>
<dbReference type="Pfam" id="PF00010">
    <property type="entry name" value="HLH"/>
    <property type="match status" value="1"/>
</dbReference>